<proteinExistence type="predicted"/>
<organism evidence="1 2">
    <name type="scientific">Mucilaginibacter terrae</name>
    <dbReference type="NCBI Taxonomy" id="1955052"/>
    <lineage>
        <taxon>Bacteria</taxon>
        <taxon>Pseudomonadati</taxon>
        <taxon>Bacteroidota</taxon>
        <taxon>Sphingobacteriia</taxon>
        <taxon>Sphingobacteriales</taxon>
        <taxon>Sphingobacteriaceae</taxon>
        <taxon>Mucilaginibacter</taxon>
    </lineage>
</organism>
<comment type="caution">
    <text evidence="1">The sequence shown here is derived from an EMBL/GenBank/DDBJ whole genome shotgun (WGS) entry which is preliminary data.</text>
</comment>
<protein>
    <submittedName>
        <fullName evidence="1">Uncharacterized protein</fullName>
    </submittedName>
</protein>
<dbReference type="EMBL" id="JAVLVU010000001">
    <property type="protein sequence ID" value="MDT3405120.1"/>
    <property type="molecule type" value="Genomic_DNA"/>
</dbReference>
<sequence length="84" mass="9737">MNYANHQLIHFKTTDPKTHNNIIMHLAYSALPASAHNQSQKASKSLSRKCRIRYRAYKAACKKYEQEIAAIQQYMPGWQPAFNL</sequence>
<evidence type="ECO:0000313" key="1">
    <source>
        <dbReference type="EMBL" id="MDT3405120.1"/>
    </source>
</evidence>
<gene>
    <name evidence="1" type="ORF">QE417_004192</name>
</gene>
<dbReference type="Proteomes" id="UP001258315">
    <property type="component" value="Unassembled WGS sequence"/>
</dbReference>
<evidence type="ECO:0000313" key="2">
    <source>
        <dbReference type="Proteomes" id="UP001258315"/>
    </source>
</evidence>
<accession>A0ABU3GZC5</accession>
<keyword evidence="2" id="KW-1185">Reference proteome</keyword>
<name>A0ABU3GZC5_9SPHI</name>
<reference evidence="2" key="1">
    <citation type="submission" date="2023-07" db="EMBL/GenBank/DDBJ databases">
        <title>Functional and genomic diversity of the sorghum phyllosphere microbiome.</title>
        <authorList>
            <person name="Shade A."/>
        </authorList>
    </citation>
    <scope>NUCLEOTIDE SEQUENCE [LARGE SCALE GENOMIC DNA]</scope>
    <source>
        <strain evidence="2">SORGH_AS_0422</strain>
    </source>
</reference>